<proteinExistence type="predicted"/>
<reference evidence="3 4" key="1">
    <citation type="journal article" name="Sci. Rep.">
        <title>Telomere-to-telomere assembled and centromere annotated genomes of the two main subspecies of the button mushroom Agaricus bisporus reveal especially polymorphic chromosome ends.</title>
        <authorList>
            <person name="Sonnenberg A.S.M."/>
            <person name="Sedaghat-Telgerd N."/>
            <person name="Lavrijssen B."/>
            <person name="Ohm R.A."/>
            <person name="Hendrickx P.M."/>
            <person name="Scholtmeijer K."/>
            <person name="Baars J.J.P."/>
            <person name="van Peer A."/>
        </authorList>
    </citation>
    <scope>NUCLEOTIDE SEQUENCE [LARGE SCALE GENOMIC DNA]</scope>
    <source>
        <strain evidence="3 4">H119_p4</strain>
    </source>
</reference>
<keyword evidence="2" id="KW-0812">Transmembrane</keyword>
<evidence type="ECO:0000313" key="3">
    <source>
        <dbReference type="EMBL" id="KAF7770618.1"/>
    </source>
</evidence>
<organism evidence="3 4">
    <name type="scientific">Agaricus bisporus var. burnettii</name>
    <dbReference type="NCBI Taxonomy" id="192524"/>
    <lineage>
        <taxon>Eukaryota</taxon>
        <taxon>Fungi</taxon>
        <taxon>Dikarya</taxon>
        <taxon>Basidiomycota</taxon>
        <taxon>Agaricomycotina</taxon>
        <taxon>Agaricomycetes</taxon>
        <taxon>Agaricomycetidae</taxon>
        <taxon>Agaricales</taxon>
        <taxon>Agaricineae</taxon>
        <taxon>Agaricaceae</taxon>
        <taxon>Agaricus</taxon>
    </lineage>
</organism>
<dbReference type="GO" id="GO:0005789">
    <property type="term" value="C:endoplasmic reticulum membrane"/>
    <property type="evidence" value="ECO:0007669"/>
    <property type="project" value="TreeGrafter"/>
</dbReference>
<dbReference type="PANTHER" id="PTHR28228:SF1">
    <property type="entry name" value="SECRETORY COMPONENT PROTEIN SHR3"/>
    <property type="match status" value="1"/>
</dbReference>
<gene>
    <name evidence="3" type="ORF">Agabi119p4_6592</name>
</gene>
<evidence type="ECO:0000256" key="2">
    <source>
        <dbReference type="SAM" id="Phobius"/>
    </source>
</evidence>
<evidence type="ECO:0008006" key="5">
    <source>
        <dbReference type="Google" id="ProtNLM"/>
    </source>
</evidence>
<evidence type="ECO:0000313" key="4">
    <source>
        <dbReference type="Proteomes" id="UP000629468"/>
    </source>
</evidence>
<protein>
    <recommendedName>
        <fullName evidence="5">Shr3 amino acid permease chaperone</fullName>
    </recommendedName>
</protein>
<name>A0A8H7F059_AGABI</name>
<sequence length="182" mass="19872">MGFKEAAVLAPVSFFLGVLFICFNIDHRILWGSTGLTEEIMSDGIQFYATFYNAPPAIKALLHAMIGIGLTGSLTKLLKWDPSALFFDGTSLVAYVFGICVYITVTIPSLRSIVKPLESETKDARMMALSVLSAGNVIMIGCMLGVLCFQAGQEYASRSEARELAQEEKKKKEAEASTKKDQ</sequence>
<dbReference type="Pfam" id="PF08229">
    <property type="entry name" value="SHR3_chaperone"/>
    <property type="match status" value="1"/>
</dbReference>
<dbReference type="GO" id="GO:0051082">
    <property type="term" value="F:unfolded protein binding"/>
    <property type="evidence" value="ECO:0007669"/>
    <property type="project" value="TreeGrafter"/>
</dbReference>
<keyword evidence="2" id="KW-1133">Transmembrane helix</keyword>
<dbReference type="Proteomes" id="UP000629468">
    <property type="component" value="Unassembled WGS sequence"/>
</dbReference>
<feature type="transmembrane region" description="Helical" evidence="2">
    <location>
        <begin position="85"/>
        <end position="107"/>
    </location>
</feature>
<dbReference type="GO" id="GO:0006888">
    <property type="term" value="P:endoplasmic reticulum to Golgi vesicle-mediated transport"/>
    <property type="evidence" value="ECO:0007669"/>
    <property type="project" value="TreeGrafter"/>
</dbReference>
<dbReference type="PANTHER" id="PTHR28228">
    <property type="entry name" value="SECRETORY COMPONENT PROTEIN SHR3"/>
    <property type="match status" value="1"/>
</dbReference>
<accession>A0A8H7F059</accession>
<dbReference type="SMART" id="SM00786">
    <property type="entry name" value="SHR3_chaperone"/>
    <property type="match status" value="1"/>
</dbReference>
<dbReference type="EMBL" id="JABXXO010000009">
    <property type="protein sequence ID" value="KAF7770618.1"/>
    <property type="molecule type" value="Genomic_DNA"/>
</dbReference>
<dbReference type="InterPro" id="IPR013248">
    <property type="entry name" value="Psh3/Shr3"/>
</dbReference>
<feature type="transmembrane region" description="Helical" evidence="2">
    <location>
        <begin position="127"/>
        <end position="149"/>
    </location>
</feature>
<comment type="caution">
    <text evidence="3">The sequence shown here is derived from an EMBL/GenBank/DDBJ whole genome shotgun (WGS) entry which is preliminary data.</text>
</comment>
<evidence type="ECO:0000256" key="1">
    <source>
        <dbReference type="SAM" id="MobiDB-lite"/>
    </source>
</evidence>
<dbReference type="AlphaFoldDB" id="A0A8H7F059"/>
<keyword evidence="2" id="KW-0472">Membrane</keyword>
<feature type="region of interest" description="Disordered" evidence="1">
    <location>
        <begin position="160"/>
        <end position="182"/>
    </location>
</feature>
<feature type="transmembrane region" description="Helical" evidence="2">
    <location>
        <begin position="6"/>
        <end position="25"/>
    </location>
</feature>